<evidence type="ECO:0000256" key="7">
    <source>
        <dbReference type="ARBA" id="ARBA00023306"/>
    </source>
</evidence>
<dbReference type="OMA" id="HSPQMED"/>
<dbReference type="Proteomes" id="UP000006753">
    <property type="component" value="Unassembled WGS sequence"/>
</dbReference>
<dbReference type="HOGENOM" id="CLU_017900_0_0_1"/>
<dbReference type="InterPro" id="IPR001763">
    <property type="entry name" value="Rhodanese-like_dom"/>
</dbReference>
<dbReference type="GO" id="GO:0110032">
    <property type="term" value="P:positive regulation of G2/MI transition of meiotic cell cycle"/>
    <property type="evidence" value="ECO:0007669"/>
    <property type="project" value="TreeGrafter"/>
</dbReference>
<dbReference type="RefSeq" id="XP_007289233.1">
    <property type="nucleotide sequence ID" value="XM_007289171.1"/>
</dbReference>
<evidence type="ECO:0000256" key="9">
    <source>
        <dbReference type="ARBA" id="ARBA00067190"/>
    </source>
</evidence>
<dbReference type="Pfam" id="PF00581">
    <property type="entry name" value="Rhodanese"/>
    <property type="match status" value="1"/>
</dbReference>
<dbReference type="AlphaFoldDB" id="K1X6D3"/>
<feature type="compositionally biased region" description="Polar residues" evidence="11">
    <location>
        <begin position="516"/>
        <end position="529"/>
    </location>
</feature>
<keyword evidence="3 10" id="KW-0132">Cell division</keyword>
<feature type="region of interest" description="Disordered" evidence="11">
    <location>
        <begin position="513"/>
        <end position="565"/>
    </location>
</feature>
<dbReference type="PANTHER" id="PTHR10828:SF17">
    <property type="entry name" value="PROTEIN-TYROSINE-PHOSPHATASE"/>
    <property type="match status" value="1"/>
</dbReference>
<evidence type="ECO:0000259" key="12">
    <source>
        <dbReference type="PROSITE" id="PS50206"/>
    </source>
</evidence>
<dbReference type="OrthoDB" id="26523at2759"/>
<evidence type="ECO:0000313" key="13">
    <source>
        <dbReference type="EMBL" id="EKD20662.1"/>
    </source>
</evidence>
<feature type="compositionally biased region" description="Low complexity" evidence="11">
    <location>
        <begin position="536"/>
        <end position="551"/>
    </location>
</feature>
<evidence type="ECO:0000256" key="8">
    <source>
        <dbReference type="ARBA" id="ARBA00051722"/>
    </source>
</evidence>
<feature type="compositionally biased region" description="Polar residues" evidence="11">
    <location>
        <begin position="271"/>
        <end position="282"/>
    </location>
</feature>
<dbReference type="eggNOG" id="KOG3772">
    <property type="taxonomic scope" value="Eukaryota"/>
</dbReference>
<evidence type="ECO:0000256" key="6">
    <source>
        <dbReference type="ARBA" id="ARBA00022912"/>
    </source>
</evidence>
<dbReference type="GO" id="GO:0000086">
    <property type="term" value="P:G2/M transition of mitotic cell cycle"/>
    <property type="evidence" value="ECO:0007669"/>
    <property type="project" value="TreeGrafter"/>
</dbReference>
<dbReference type="PRINTS" id="PR00716">
    <property type="entry name" value="MPIPHPHTASE"/>
</dbReference>
<sequence>MEASSPLAAIRQSSFMPSWGMGGDLYTSHPHAHLSNSGFGPGAFNFRDLSMKRSSSSYSGKSDYFQIKPVRGSSPTASLAADLSQNFHIDMSPQLPTPRRSLFTSNLFGTIDGRESVTTPPLPSSSPAGLNERMDISPLPHKQPYFAQIDMRSPTPGHTNEVMLASSPPRPEFLNAPRPTALERKKSLLVRPSLIRAKGHSTGCVPRKPESHLPPFRFGAGSSKLSTSTSMSLGECFMESPPQERRPQSANTPSVSNMGPPRLSKPFGSMNGLSIRNGSPIGNHSRRPSNPLIRPRKQFRRSLSMFEHPGDVMKAKKDELPSSNLHTVMDVDELHQPALPHFFQEGQPDSIPRITKETLLEVLDGSFDSSFDQRMIVDCRFEYEFEGGHIDGAVNYNDKELLTSQLFEQALPGKTLLIFHCEYSAHRAPIMARHVRKQDRSTNAEHYPKLTYPEVYILDGGYSTFFSSHASRCFPQNYVEMDAKEHAYTCEREMGRLRQNRTKLGRAQTFAFGQQIDDSPTAPNRSRNNAGGDLTMSGMSSSPSMFDSPCMLSHDRSHSRRMVSY</sequence>
<keyword evidence="14" id="KW-1185">Reference proteome</keyword>
<evidence type="ECO:0000256" key="3">
    <source>
        <dbReference type="ARBA" id="ARBA00022618"/>
    </source>
</evidence>
<accession>K1X6D3</accession>
<dbReference type="SUPFAM" id="SSF52821">
    <property type="entry name" value="Rhodanese/Cell cycle control phosphatase"/>
    <property type="match status" value="1"/>
</dbReference>
<dbReference type="GO" id="GO:0010971">
    <property type="term" value="P:positive regulation of G2/M transition of mitotic cell cycle"/>
    <property type="evidence" value="ECO:0007669"/>
    <property type="project" value="TreeGrafter"/>
</dbReference>
<evidence type="ECO:0000256" key="4">
    <source>
        <dbReference type="ARBA" id="ARBA00022776"/>
    </source>
</evidence>
<dbReference type="GO" id="GO:0004725">
    <property type="term" value="F:protein tyrosine phosphatase activity"/>
    <property type="evidence" value="ECO:0007669"/>
    <property type="project" value="UniProtKB-UniRule"/>
</dbReference>
<keyword evidence="7 10" id="KW-0131">Cell cycle</keyword>
<keyword evidence="4 10" id="KW-0498">Mitosis</keyword>
<dbReference type="GeneID" id="18757279"/>
<name>K1X6D3_MARBU</name>
<dbReference type="FunFam" id="3.40.250.10:FF:000021">
    <property type="entry name" value="M-phase inducer phosphatase cdc-25.2"/>
    <property type="match status" value="1"/>
</dbReference>
<evidence type="ECO:0000256" key="1">
    <source>
        <dbReference type="ARBA" id="ARBA00011065"/>
    </source>
</evidence>
<keyword evidence="6 10" id="KW-0904">Protein phosphatase</keyword>
<feature type="domain" description="Rhodanese" evidence="12">
    <location>
        <begin position="370"/>
        <end position="474"/>
    </location>
</feature>
<evidence type="ECO:0000256" key="11">
    <source>
        <dbReference type="SAM" id="MobiDB-lite"/>
    </source>
</evidence>
<dbReference type="CDD" id="cd01530">
    <property type="entry name" value="Cdc25"/>
    <property type="match status" value="1"/>
</dbReference>
<dbReference type="PROSITE" id="PS50206">
    <property type="entry name" value="RHODANESE_3"/>
    <property type="match status" value="1"/>
</dbReference>
<evidence type="ECO:0000313" key="14">
    <source>
        <dbReference type="Proteomes" id="UP000006753"/>
    </source>
</evidence>
<feature type="region of interest" description="Disordered" evidence="11">
    <location>
        <begin position="238"/>
        <end position="296"/>
    </location>
</feature>
<dbReference type="InParanoid" id="K1X6D3"/>
<protein>
    <recommendedName>
        <fullName evidence="9 10">M-phase inducer phosphatase</fullName>
        <ecNumber evidence="2 10">3.1.3.48</ecNumber>
    </recommendedName>
</protein>
<dbReference type="KEGG" id="mbe:MBM_01344"/>
<gene>
    <name evidence="13" type="ORF">MBM_01344</name>
</gene>
<dbReference type="GO" id="GO:0005737">
    <property type="term" value="C:cytoplasm"/>
    <property type="evidence" value="ECO:0007669"/>
    <property type="project" value="TreeGrafter"/>
</dbReference>
<dbReference type="STRING" id="1072389.K1X6D3"/>
<feature type="region of interest" description="Disordered" evidence="11">
    <location>
        <begin position="199"/>
        <end position="225"/>
    </location>
</feature>
<evidence type="ECO:0000256" key="10">
    <source>
        <dbReference type="RuleBase" id="RU368028"/>
    </source>
</evidence>
<dbReference type="PANTHER" id="PTHR10828">
    <property type="entry name" value="M-PHASE INDUCER PHOSPHATASE DUAL SPECIFICITY PHOSPHATASE CDC25"/>
    <property type="match status" value="1"/>
</dbReference>
<comment type="catalytic activity">
    <reaction evidence="8 10">
        <text>O-phospho-L-tyrosyl-[protein] + H2O = L-tyrosyl-[protein] + phosphate</text>
        <dbReference type="Rhea" id="RHEA:10684"/>
        <dbReference type="Rhea" id="RHEA-COMP:10136"/>
        <dbReference type="Rhea" id="RHEA-COMP:20101"/>
        <dbReference type="ChEBI" id="CHEBI:15377"/>
        <dbReference type="ChEBI" id="CHEBI:43474"/>
        <dbReference type="ChEBI" id="CHEBI:46858"/>
        <dbReference type="ChEBI" id="CHEBI:61978"/>
        <dbReference type="EC" id="3.1.3.48"/>
    </reaction>
</comment>
<dbReference type="SMART" id="SM00450">
    <property type="entry name" value="RHOD"/>
    <property type="match status" value="1"/>
</dbReference>
<dbReference type="InterPro" id="IPR036873">
    <property type="entry name" value="Rhodanese-like_dom_sf"/>
</dbReference>
<dbReference type="EC" id="3.1.3.48" evidence="2 10"/>
<evidence type="ECO:0000256" key="2">
    <source>
        <dbReference type="ARBA" id="ARBA00013064"/>
    </source>
</evidence>
<organism evidence="13 14">
    <name type="scientific">Marssonina brunnea f. sp. multigermtubi (strain MB_m1)</name>
    <name type="common">Marssonina leaf spot fungus</name>
    <dbReference type="NCBI Taxonomy" id="1072389"/>
    <lineage>
        <taxon>Eukaryota</taxon>
        <taxon>Fungi</taxon>
        <taxon>Dikarya</taxon>
        <taxon>Ascomycota</taxon>
        <taxon>Pezizomycotina</taxon>
        <taxon>Leotiomycetes</taxon>
        <taxon>Helotiales</taxon>
        <taxon>Drepanopezizaceae</taxon>
        <taxon>Drepanopeziza</taxon>
    </lineage>
</organism>
<comment type="function">
    <text evidence="10">Tyrosine protein phosphatase which functions as a dosage-dependent inducer of mitotic progression.</text>
</comment>
<dbReference type="GO" id="GO:0005634">
    <property type="term" value="C:nucleus"/>
    <property type="evidence" value="ECO:0007669"/>
    <property type="project" value="TreeGrafter"/>
</dbReference>
<dbReference type="GO" id="GO:0051301">
    <property type="term" value="P:cell division"/>
    <property type="evidence" value="ECO:0007669"/>
    <property type="project" value="UniProtKB-UniRule"/>
</dbReference>
<feature type="compositionally biased region" description="Polar residues" evidence="11">
    <location>
        <begin position="248"/>
        <end position="257"/>
    </location>
</feature>
<evidence type="ECO:0000256" key="5">
    <source>
        <dbReference type="ARBA" id="ARBA00022801"/>
    </source>
</evidence>
<keyword evidence="5 10" id="KW-0378">Hydrolase</keyword>
<dbReference type="EMBL" id="JH921429">
    <property type="protein sequence ID" value="EKD20662.1"/>
    <property type="molecule type" value="Genomic_DNA"/>
</dbReference>
<dbReference type="Gene3D" id="3.40.250.10">
    <property type="entry name" value="Rhodanese-like domain"/>
    <property type="match status" value="1"/>
</dbReference>
<proteinExistence type="inferred from homology"/>
<reference evidence="13 14" key="1">
    <citation type="journal article" date="2012" name="BMC Genomics">
        <title>Sequencing the genome of Marssonina brunnea reveals fungus-poplar co-evolution.</title>
        <authorList>
            <person name="Zhu S."/>
            <person name="Cao Y.-Z."/>
            <person name="Jiang C."/>
            <person name="Tan B.-Y."/>
            <person name="Wang Z."/>
            <person name="Feng S."/>
            <person name="Zhang L."/>
            <person name="Su X.-H."/>
            <person name="Brejova B."/>
            <person name="Vinar T."/>
            <person name="Xu M."/>
            <person name="Wang M.-X."/>
            <person name="Zhang S.-G."/>
            <person name="Huang M.-R."/>
            <person name="Wu R."/>
            <person name="Zhou Y."/>
        </authorList>
    </citation>
    <scope>NUCLEOTIDE SEQUENCE [LARGE SCALE GENOMIC DNA]</scope>
    <source>
        <strain evidence="13 14">MB_m1</strain>
    </source>
</reference>
<dbReference type="InterPro" id="IPR000751">
    <property type="entry name" value="MPI_Phosphatase"/>
</dbReference>
<comment type="similarity">
    <text evidence="1 10">Belongs to the MPI phosphatase family.</text>
</comment>